<dbReference type="PANTHER" id="PTHR43272:SF102">
    <property type="entry name" value="LONG-CHAIN-FATTY-ACID--COA LIGASE"/>
    <property type="match status" value="1"/>
</dbReference>
<dbReference type="InterPro" id="IPR000873">
    <property type="entry name" value="AMP-dep_synth/lig_dom"/>
</dbReference>
<dbReference type="GO" id="GO:0004467">
    <property type="term" value="F:long-chain fatty acid-CoA ligase activity"/>
    <property type="evidence" value="ECO:0007669"/>
    <property type="project" value="TreeGrafter"/>
</dbReference>
<evidence type="ECO:0000313" key="3">
    <source>
        <dbReference type="EMBL" id="TVU35800.1"/>
    </source>
</evidence>
<sequence>MLSGTTLRIGFLKKHLQIKARTSGPDNVTLPDSVFVRAFMRGVMPPAALVLMRAWFGWCAGLAQTGDQEFDLLVKEKKYLCTIMYTGGTTGVIISNVSIICLIAGVDRLLNCVNEELAESDIYMSYLPLAHIFDFVMEELFMFHGVSIGLLFYFWTLITDVKVLVEEIGVLKPTNVCAVPRVLDRIFSRLEAKIPSGGFVNSTLFNLAYKYKQFRMMRGAKQNESNAICDKLVFHKVEEGLGGRVIMSSAAPLAIYVEEYLHVVTCVIQGYASQSEARSALLHHPNNHEQPAVSTEHNRAILLEPLSQIDPQTASTEHNQAIPHELLSLIDLLCRSPAAHLRLRSHAQLLRTAPRPLLLALQLGRSLPKATTDSSSALACLASLRQSLLRAPPVTAAWSPSRDTQLCLMGTCAGPFVSLPNQMSMLGTVGPPVPIDVRLESAPEMEYDVPSRARGEICIRRETLFSGYYKRADLTKEVSVDGLFHTGEIGEWQPDGSMKIIDRKKNIFKLPQGGYVAAIDSFEAEEIVDKNLTRSRDLLDVKYKEPIEKSCKVLHLRKWRNFFIVFLAIFLVSMVQCANAQYENDVCPAKKMPPSFLPRETCPIVHVSGPHWIHSKRVKFLTPEGRPPQSLHSSMKDLGFLLALASCVTT</sequence>
<keyword evidence="1" id="KW-0812">Transmembrane</keyword>
<dbReference type="SUPFAM" id="SSF56801">
    <property type="entry name" value="Acetyl-CoA synthetase-like"/>
    <property type="match status" value="1"/>
</dbReference>
<dbReference type="GO" id="GO:0005783">
    <property type="term" value="C:endoplasmic reticulum"/>
    <property type="evidence" value="ECO:0007669"/>
    <property type="project" value="TreeGrafter"/>
</dbReference>
<dbReference type="OrthoDB" id="1700726at2759"/>
<keyword evidence="4" id="KW-1185">Reference proteome</keyword>
<dbReference type="InterPro" id="IPR042099">
    <property type="entry name" value="ANL_N_sf"/>
</dbReference>
<keyword evidence="1" id="KW-1133">Transmembrane helix</keyword>
<feature type="transmembrane region" description="Helical" evidence="1">
    <location>
        <begin position="140"/>
        <end position="158"/>
    </location>
</feature>
<dbReference type="EMBL" id="RWGY01000009">
    <property type="protein sequence ID" value="TVU35800.1"/>
    <property type="molecule type" value="Genomic_DNA"/>
</dbReference>
<keyword evidence="1" id="KW-0472">Membrane</keyword>
<accession>A0A5J9VL72</accession>
<feature type="domain" description="AMP-dependent synthetase/ligase" evidence="2">
    <location>
        <begin position="77"/>
        <end position="283"/>
    </location>
</feature>
<dbReference type="Gramene" id="TVU35800">
    <property type="protein sequence ID" value="TVU35800"/>
    <property type="gene ID" value="EJB05_17704"/>
</dbReference>
<comment type="caution">
    <text evidence="3">The sequence shown here is derived from an EMBL/GenBank/DDBJ whole genome shotgun (WGS) entry which is preliminary data.</text>
</comment>
<protein>
    <recommendedName>
        <fullName evidence="2">AMP-dependent synthetase/ligase domain-containing protein</fullName>
    </recommendedName>
</protein>
<proteinExistence type="predicted"/>
<name>A0A5J9VL72_9POAL</name>
<evidence type="ECO:0000259" key="2">
    <source>
        <dbReference type="Pfam" id="PF00501"/>
    </source>
</evidence>
<organism evidence="3 4">
    <name type="scientific">Eragrostis curvula</name>
    <name type="common">weeping love grass</name>
    <dbReference type="NCBI Taxonomy" id="38414"/>
    <lineage>
        <taxon>Eukaryota</taxon>
        <taxon>Viridiplantae</taxon>
        <taxon>Streptophyta</taxon>
        <taxon>Embryophyta</taxon>
        <taxon>Tracheophyta</taxon>
        <taxon>Spermatophyta</taxon>
        <taxon>Magnoliopsida</taxon>
        <taxon>Liliopsida</taxon>
        <taxon>Poales</taxon>
        <taxon>Poaceae</taxon>
        <taxon>PACMAD clade</taxon>
        <taxon>Chloridoideae</taxon>
        <taxon>Eragrostideae</taxon>
        <taxon>Eragrostidinae</taxon>
        <taxon>Eragrostis</taxon>
    </lineage>
</organism>
<evidence type="ECO:0000313" key="4">
    <source>
        <dbReference type="Proteomes" id="UP000324897"/>
    </source>
</evidence>
<dbReference type="GO" id="GO:0016020">
    <property type="term" value="C:membrane"/>
    <property type="evidence" value="ECO:0007669"/>
    <property type="project" value="TreeGrafter"/>
</dbReference>
<evidence type="ECO:0000256" key="1">
    <source>
        <dbReference type="SAM" id="Phobius"/>
    </source>
</evidence>
<feature type="non-terminal residue" evidence="3">
    <location>
        <position position="1"/>
    </location>
</feature>
<feature type="non-terminal residue" evidence="3">
    <location>
        <position position="650"/>
    </location>
</feature>
<dbReference type="Gene3D" id="3.40.50.12780">
    <property type="entry name" value="N-terminal domain of ligase-like"/>
    <property type="match status" value="2"/>
</dbReference>
<dbReference type="Proteomes" id="UP000324897">
    <property type="component" value="Unassembled WGS sequence"/>
</dbReference>
<reference evidence="3 4" key="1">
    <citation type="journal article" date="2019" name="Sci. Rep.">
        <title>A high-quality genome of Eragrostis curvula grass provides insights into Poaceae evolution and supports new strategies to enhance forage quality.</title>
        <authorList>
            <person name="Carballo J."/>
            <person name="Santos B.A.C.M."/>
            <person name="Zappacosta D."/>
            <person name="Garbus I."/>
            <person name="Selva J.P."/>
            <person name="Gallo C.A."/>
            <person name="Diaz A."/>
            <person name="Albertini E."/>
            <person name="Caccamo M."/>
            <person name="Echenique V."/>
        </authorList>
    </citation>
    <scope>NUCLEOTIDE SEQUENCE [LARGE SCALE GENOMIC DNA]</scope>
    <source>
        <strain evidence="4">cv. Victoria</strain>
        <tissue evidence="3">Leaf</tissue>
    </source>
</reference>
<feature type="transmembrane region" description="Helical" evidence="1">
    <location>
        <begin position="83"/>
        <end position="106"/>
    </location>
</feature>
<gene>
    <name evidence="3" type="ORF">EJB05_17704</name>
</gene>
<dbReference type="AlphaFoldDB" id="A0A5J9VL72"/>
<dbReference type="Pfam" id="PF00501">
    <property type="entry name" value="AMP-binding"/>
    <property type="match status" value="1"/>
</dbReference>
<dbReference type="PANTHER" id="PTHR43272">
    <property type="entry name" value="LONG-CHAIN-FATTY-ACID--COA LIGASE"/>
    <property type="match status" value="1"/>
</dbReference>